<keyword evidence="2" id="KW-1185">Reference proteome</keyword>
<accession>A0AAV4DAG4</accession>
<dbReference type="EMBL" id="BLXT01007665">
    <property type="protein sequence ID" value="GFO41080.1"/>
    <property type="molecule type" value="Genomic_DNA"/>
</dbReference>
<evidence type="ECO:0000313" key="1">
    <source>
        <dbReference type="EMBL" id="GFO41080.1"/>
    </source>
</evidence>
<dbReference type="AlphaFoldDB" id="A0AAV4DAG4"/>
<name>A0AAV4DAG4_9GAST</name>
<sequence length="101" mass="11167">MLHGGLNPRLGSQGQALCRWGIKVTASSARLKISMSADVKVTLTMRGEGGKGIEEKALRAMQNVIHFECNRSTFPMAKTVQNIKSNNNDDMHINKIRSEIQ</sequence>
<dbReference type="Proteomes" id="UP000735302">
    <property type="component" value="Unassembled WGS sequence"/>
</dbReference>
<protein>
    <submittedName>
        <fullName evidence="1">Uncharacterized protein</fullName>
    </submittedName>
</protein>
<proteinExistence type="predicted"/>
<gene>
    <name evidence="1" type="ORF">PoB_006758500</name>
</gene>
<reference evidence="1 2" key="1">
    <citation type="journal article" date="2021" name="Elife">
        <title>Chloroplast acquisition without the gene transfer in kleptoplastic sea slugs, Plakobranchus ocellatus.</title>
        <authorList>
            <person name="Maeda T."/>
            <person name="Takahashi S."/>
            <person name="Yoshida T."/>
            <person name="Shimamura S."/>
            <person name="Takaki Y."/>
            <person name="Nagai Y."/>
            <person name="Toyoda A."/>
            <person name="Suzuki Y."/>
            <person name="Arimoto A."/>
            <person name="Ishii H."/>
            <person name="Satoh N."/>
            <person name="Nishiyama T."/>
            <person name="Hasebe M."/>
            <person name="Maruyama T."/>
            <person name="Minagawa J."/>
            <person name="Obokata J."/>
            <person name="Shigenobu S."/>
        </authorList>
    </citation>
    <scope>NUCLEOTIDE SEQUENCE [LARGE SCALE GENOMIC DNA]</scope>
</reference>
<evidence type="ECO:0000313" key="2">
    <source>
        <dbReference type="Proteomes" id="UP000735302"/>
    </source>
</evidence>
<comment type="caution">
    <text evidence="1">The sequence shown here is derived from an EMBL/GenBank/DDBJ whole genome shotgun (WGS) entry which is preliminary data.</text>
</comment>
<organism evidence="1 2">
    <name type="scientific">Plakobranchus ocellatus</name>
    <dbReference type="NCBI Taxonomy" id="259542"/>
    <lineage>
        <taxon>Eukaryota</taxon>
        <taxon>Metazoa</taxon>
        <taxon>Spiralia</taxon>
        <taxon>Lophotrochozoa</taxon>
        <taxon>Mollusca</taxon>
        <taxon>Gastropoda</taxon>
        <taxon>Heterobranchia</taxon>
        <taxon>Euthyneura</taxon>
        <taxon>Panpulmonata</taxon>
        <taxon>Sacoglossa</taxon>
        <taxon>Placobranchoidea</taxon>
        <taxon>Plakobranchidae</taxon>
        <taxon>Plakobranchus</taxon>
    </lineage>
</organism>